<keyword evidence="1" id="KW-1133">Transmembrane helix</keyword>
<dbReference type="InterPro" id="IPR013783">
    <property type="entry name" value="Ig-like_fold"/>
</dbReference>
<reference evidence="3" key="3">
    <citation type="submission" date="2023-05" db="EMBL/GenBank/DDBJ databases">
        <authorList>
            <person name="Smith C.H."/>
        </authorList>
    </citation>
    <scope>NUCLEOTIDE SEQUENCE</scope>
    <source>
        <strain evidence="3">CHS0354</strain>
        <tissue evidence="3">Mantle</tissue>
    </source>
</reference>
<keyword evidence="1" id="KW-0472">Membrane</keyword>
<dbReference type="EMBL" id="JAEAOA010001939">
    <property type="protein sequence ID" value="KAK3580835.1"/>
    <property type="molecule type" value="Genomic_DNA"/>
</dbReference>
<dbReference type="InterPro" id="IPR036179">
    <property type="entry name" value="Ig-like_dom_sf"/>
</dbReference>
<evidence type="ECO:0000313" key="3">
    <source>
        <dbReference type="EMBL" id="KAK3580835.1"/>
    </source>
</evidence>
<evidence type="ECO:0000313" key="4">
    <source>
        <dbReference type="Proteomes" id="UP001195483"/>
    </source>
</evidence>
<keyword evidence="4" id="KW-1185">Reference proteome</keyword>
<evidence type="ECO:0000256" key="1">
    <source>
        <dbReference type="SAM" id="Phobius"/>
    </source>
</evidence>
<feature type="transmembrane region" description="Helical" evidence="1">
    <location>
        <begin position="224"/>
        <end position="250"/>
    </location>
</feature>
<comment type="caution">
    <text evidence="3">The sequence shown here is derived from an EMBL/GenBank/DDBJ whole genome shotgun (WGS) entry which is preliminary data.</text>
</comment>
<sequence>MMLSLKYFVMYLLLVFLCLLLRVTLGIGSFASSYQTICKDDDAFLIWPNIPANVRNKAVYKGETLAVAWSQEGGFTESPSYKGRLKQKGENAFWIIKANQSDSGTYKLIYNSPATDISEESFNLQVIVPPSNYCIPNITREQDTLWAKLPQDDCGIPMLKPKWMNGTEITIMGNIAVLNARVQPGTYIACANGTALQCYKGNSDTLCANYTLHEPDSKQESGSMMVTTIIVSLPISIFLIIVGVILICCFRWKSRRKKLSAGTVSERFEMIDVSCERQTLIRDETSAKDLVDIKRHLIHQYKALKSPDFSSSGKLKLPELSPMYFDLEITSLRMEHFGDRGNMSAASLQDIFSICKRSTNSAKHLQPIPAVIMGKCGIGKSTWCKKNC</sequence>
<protein>
    <submittedName>
        <fullName evidence="3">Uncharacterized protein</fullName>
    </submittedName>
</protein>
<dbReference type="Proteomes" id="UP001195483">
    <property type="component" value="Unassembled WGS sequence"/>
</dbReference>
<evidence type="ECO:0000256" key="2">
    <source>
        <dbReference type="SAM" id="SignalP"/>
    </source>
</evidence>
<keyword evidence="2" id="KW-0732">Signal</keyword>
<dbReference type="SUPFAM" id="SSF48726">
    <property type="entry name" value="Immunoglobulin"/>
    <property type="match status" value="1"/>
</dbReference>
<dbReference type="AlphaFoldDB" id="A0AAE0RWJ5"/>
<gene>
    <name evidence="3" type="ORF">CHS0354_032890</name>
</gene>
<proteinExistence type="predicted"/>
<feature type="chain" id="PRO_5042189227" evidence="2">
    <location>
        <begin position="27"/>
        <end position="388"/>
    </location>
</feature>
<reference evidence="3" key="1">
    <citation type="journal article" date="2021" name="Genome Biol. Evol.">
        <title>A High-Quality Reference Genome for a Parasitic Bivalve with Doubly Uniparental Inheritance (Bivalvia: Unionida).</title>
        <authorList>
            <person name="Smith C.H."/>
        </authorList>
    </citation>
    <scope>NUCLEOTIDE SEQUENCE</scope>
    <source>
        <strain evidence="3">CHS0354</strain>
    </source>
</reference>
<feature type="signal peptide" evidence="2">
    <location>
        <begin position="1"/>
        <end position="26"/>
    </location>
</feature>
<name>A0AAE0RWJ5_9BIVA</name>
<reference evidence="3" key="2">
    <citation type="journal article" date="2021" name="Genome Biol. Evol.">
        <title>Developing a high-quality reference genome for a parasitic bivalve with doubly uniparental inheritance (Bivalvia: Unionida).</title>
        <authorList>
            <person name="Smith C.H."/>
        </authorList>
    </citation>
    <scope>NUCLEOTIDE SEQUENCE</scope>
    <source>
        <strain evidence="3">CHS0354</strain>
        <tissue evidence="3">Mantle</tissue>
    </source>
</reference>
<organism evidence="3 4">
    <name type="scientific">Potamilus streckersoni</name>
    <dbReference type="NCBI Taxonomy" id="2493646"/>
    <lineage>
        <taxon>Eukaryota</taxon>
        <taxon>Metazoa</taxon>
        <taxon>Spiralia</taxon>
        <taxon>Lophotrochozoa</taxon>
        <taxon>Mollusca</taxon>
        <taxon>Bivalvia</taxon>
        <taxon>Autobranchia</taxon>
        <taxon>Heteroconchia</taxon>
        <taxon>Palaeoheterodonta</taxon>
        <taxon>Unionida</taxon>
        <taxon>Unionoidea</taxon>
        <taxon>Unionidae</taxon>
        <taxon>Ambleminae</taxon>
        <taxon>Lampsilini</taxon>
        <taxon>Potamilus</taxon>
    </lineage>
</organism>
<dbReference type="Gene3D" id="2.60.40.10">
    <property type="entry name" value="Immunoglobulins"/>
    <property type="match status" value="1"/>
</dbReference>
<keyword evidence="1" id="KW-0812">Transmembrane</keyword>
<accession>A0AAE0RWJ5</accession>